<dbReference type="PANTHER" id="PTHR24327:SF41">
    <property type="entry name" value="BRAIN-SPECIFIC HOMEOBOX PROTEIN"/>
    <property type="match status" value="1"/>
</dbReference>
<dbReference type="GO" id="GO:0006357">
    <property type="term" value="P:regulation of transcription by RNA polymerase II"/>
    <property type="evidence" value="ECO:0000318"/>
    <property type="project" value="GO_Central"/>
</dbReference>
<evidence type="ECO:0000313" key="9">
    <source>
        <dbReference type="EMBL" id="CAR98688.1"/>
    </source>
</evidence>
<proteinExistence type="predicted"/>
<dbReference type="SMART" id="SM00389">
    <property type="entry name" value="HOX"/>
    <property type="match status" value="1"/>
</dbReference>
<dbReference type="HOGENOM" id="CLU_880629_0_0_1"/>
<dbReference type="GO" id="GO:0030154">
    <property type="term" value="P:cell differentiation"/>
    <property type="evidence" value="ECO:0000318"/>
    <property type="project" value="GO_Central"/>
</dbReference>
<evidence type="ECO:0000256" key="4">
    <source>
        <dbReference type="ARBA" id="ARBA00023242"/>
    </source>
</evidence>
<feature type="region of interest" description="Disordered" evidence="7">
    <location>
        <begin position="1"/>
        <end position="106"/>
    </location>
</feature>
<feature type="compositionally biased region" description="Basic and acidic residues" evidence="7">
    <location>
        <begin position="160"/>
        <end position="176"/>
    </location>
</feature>
<dbReference type="PANTHER" id="PTHR24327">
    <property type="entry name" value="HOMEOBOX PROTEIN"/>
    <property type="match status" value="1"/>
</dbReference>
<dbReference type="InterPro" id="IPR017970">
    <property type="entry name" value="Homeobox_CS"/>
</dbReference>
<dbReference type="Pfam" id="PF00046">
    <property type="entry name" value="Homeodomain"/>
    <property type="match status" value="1"/>
</dbReference>
<feature type="compositionally biased region" description="Low complexity" evidence="7">
    <location>
        <begin position="8"/>
        <end position="25"/>
    </location>
</feature>
<keyword evidence="10" id="KW-1185">Reference proteome</keyword>
<dbReference type="Gene3D" id="1.10.10.60">
    <property type="entry name" value="Homeodomain-like"/>
    <property type="match status" value="1"/>
</dbReference>
<evidence type="ECO:0000256" key="3">
    <source>
        <dbReference type="ARBA" id="ARBA00023155"/>
    </source>
</evidence>
<dbReference type="InterPro" id="IPR050460">
    <property type="entry name" value="Distal-less_Homeobox_TF"/>
</dbReference>
<reference evidence="9 10" key="2">
    <citation type="journal article" date="2011" name="PLoS Genet.">
        <title>Caenorhabditis briggsae recombinant inbred line genotypes reveal inter-strain incompatibility and the evolution of recombination.</title>
        <authorList>
            <person name="Ross J.A."/>
            <person name="Koboldt D.C."/>
            <person name="Staisch J.E."/>
            <person name="Chamberlin H.M."/>
            <person name="Gupta B.P."/>
            <person name="Miller R.D."/>
            <person name="Baird S.E."/>
            <person name="Haag E.S."/>
        </authorList>
    </citation>
    <scope>NUCLEOTIDE SEQUENCE [LARGE SCALE GENOMIC DNA]</scope>
    <source>
        <strain evidence="9 10">AF16</strain>
    </source>
</reference>
<comment type="subcellular location">
    <subcellularLocation>
        <location evidence="1 5 6">Nucleus</location>
    </subcellularLocation>
</comment>
<dbReference type="AlphaFoldDB" id="B6IFK8"/>
<keyword evidence="2 5" id="KW-0238">DNA-binding</keyword>
<dbReference type="RefSeq" id="XP_045098258.1">
    <property type="nucleotide sequence ID" value="XM_045244703.1"/>
</dbReference>
<evidence type="ECO:0000256" key="7">
    <source>
        <dbReference type="SAM" id="MobiDB-lite"/>
    </source>
</evidence>
<keyword evidence="3 5" id="KW-0371">Homeobox</keyword>
<dbReference type="EMBL" id="HE600906">
    <property type="protein sequence ID" value="CAR98688.1"/>
    <property type="molecule type" value="Genomic_DNA"/>
</dbReference>
<evidence type="ECO:0000313" key="10">
    <source>
        <dbReference type="Proteomes" id="UP000008549"/>
    </source>
</evidence>
<evidence type="ECO:0000256" key="1">
    <source>
        <dbReference type="ARBA" id="ARBA00004123"/>
    </source>
</evidence>
<feature type="compositionally biased region" description="Polar residues" evidence="7">
    <location>
        <begin position="31"/>
        <end position="53"/>
    </location>
</feature>
<dbReference type="InParanoid" id="B6IFK8"/>
<dbReference type="CDD" id="cd00086">
    <property type="entry name" value="homeodomain"/>
    <property type="match status" value="1"/>
</dbReference>
<feature type="region of interest" description="Disordered" evidence="7">
    <location>
        <begin position="153"/>
        <end position="186"/>
    </location>
</feature>
<keyword evidence="4 5" id="KW-0539">Nucleus</keyword>
<dbReference type="InterPro" id="IPR001356">
    <property type="entry name" value="HD"/>
</dbReference>
<organism evidence="9 10">
    <name type="scientific">Caenorhabditis briggsae</name>
    <dbReference type="NCBI Taxonomy" id="6238"/>
    <lineage>
        <taxon>Eukaryota</taxon>
        <taxon>Metazoa</taxon>
        <taxon>Ecdysozoa</taxon>
        <taxon>Nematoda</taxon>
        <taxon>Chromadorea</taxon>
        <taxon>Rhabditida</taxon>
        <taxon>Rhabditina</taxon>
        <taxon>Rhabditomorpha</taxon>
        <taxon>Rhabditoidea</taxon>
        <taxon>Rhabditidae</taxon>
        <taxon>Peloderinae</taxon>
        <taxon>Caenorhabditis</taxon>
    </lineage>
</organism>
<dbReference type="PROSITE" id="PS00027">
    <property type="entry name" value="HOMEOBOX_1"/>
    <property type="match status" value="1"/>
</dbReference>
<evidence type="ECO:0000256" key="5">
    <source>
        <dbReference type="PROSITE-ProRule" id="PRU00108"/>
    </source>
</evidence>
<name>B6IFK8_CAEBR</name>
<dbReference type="WormBase" id="CBG25238">
    <property type="protein sequence ID" value="CBP45004"/>
    <property type="gene ID" value="WBGene00086652"/>
</dbReference>
<sequence length="316" mass="35764">MEQQAEPSDFSTPQSSSSSFAKSSSMDPCSYSLSETSQKVQETTVLDSKSPQISLALDSPTVDINVLNPPDAPIMDASKSGDAIPADPQQYPLPQHPPENHQHPPGHPEYYPAFQPYYPMGFHAPETFWLAPPPGAPYYFGLPQMYPHNPYASLLANNSNEKKEPPRVAPKNEEAHSSPVSDLTPNESRDIKAFKKPFTDKQRNVMLERFRQSDRIGLEERKTLAGRIGLSAEQVRTWFANQKAREKAAKKHPQKLTLLKVNPEEKMEHRGLIFFVRRGFSKFRPNLLSNLKKSVSYNFSFQKQFNSKTNSRLQFS</sequence>
<evidence type="ECO:0000259" key="8">
    <source>
        <dbReference type="PROSITE" id="PS50071"/>
    </source>
</evidence>
<gene>
    <name evidence="9 11" type="ORF">CBG25238</name>
    <name evidence="9" type="ORF">CBG_25238</name>
</gene>
<evidence type="ECO:0000256" key="6">
    <source>
        <dbReference type="RuleBase" id="RU000682"/>
    </source>
</evidence>
<dbReference type="GeneID" id="68916731"/>
<dbReference type="GO" id="GO:0000981">
    <property type="term" value="F:DNA-binding transcription factor activity, RNA polymerase II-specific"/>
    <property type="evidence" value="ECO:0000318"/>
    <property type="project" value="GO_Central"/>
</dbReference>
<accession>B6IFK8</accession>
<dbReference type="CTD" id="68916731"/>
<dbReference type="Proteomes" id="UP000008549">
    <property type="component" value="Unassembled WGS sequence"/>
</dbReference>
<reference evidence="9 10" key="1">
    <citation type="journal article" date="2003" name="PLoS Biol.">
        <title>The genome sequence of Caenorhabditis briggsae: a platform for comparative genomics.</title>
        <authorList>
            <person name="Stein L.D."/>
            <person name="Bao Z."/>
            <person name="Blasiar D."/>
            <person name="Blumenthal T."/>
            <person name="Brent M.R."/>
            <person name="Chen N."/>
            <person name="Chinwalla A."/>
            <person name="Clarke L."/>
            <person name="Clee C."/>
            <person name="Coghlan A."/>
            <person name="Coulson A."/>
            <person name="D'Eustachio P."/>
            <person name="Fitch D.H."/>
            <person name="Fulton L.A."/>
            <person name="Fulton R.E."/>
            <person name="Griffiths-Jones S."/>
            <person name="Harris T.W."/>
            <person name="Hillier L.W."/>
            <person name="Kamath R."/>
            <person name="Kuwabara P.E."/>
            <person name="Mardis E.R."/>
            <person name="Marra M.A."/>
            <person name="Miner T.L."/>
            <person name="Minx P."/>
            <person name="Mullikin J.C."/>
            <person name="Plumb R.W."/>
            <person name="Rogers J."/>
            <person name="Schein J.E."/>
            <person name="Sohrmann M."/>
            <person name="Spieth J."/>
            <person name="Stajich J.E."/>
            <person name="Wei C."/>
            <person name="Willey D."/>
            <person name="Wilson R.K."/>
            <person name="Durbin R."/>
            <person name="Waterston R.H."/>
        </authorList>
    </citation>
    <scope>NUCLEOTIDE SEQUENCE [LARGE SCALE GENOMIC DNA]</scope>
    <source>
        <strain evidence="9 10">AF16</strain>
    </source>
</reference>
<dbReference type="PROSITE" id="PS50071">
    <property type="entry name" value="HOMEOBOX_2"/>
    <property type="match status" value="1"/>
</dbReference>
<protein>
    <submittedName>
        <fullName evidence="9">Protein CBG25238</fullName>
    </submittedName>
</protein>
<feature type="domain" description="Homeobox" evidence="8">
    <location>
        <begin position="189"/>
        <end position="249"/>
    </location>
</feature>
<dbReference type="KEGG" id="cbr:CBG_25238"/>
<dbReference type="GO" id="GO:0000978">
    <property type="term" value="F:RNA polymerase II cis-regulatory region sequence-specific DNA binding"/>
    <property type="evidence" value="ECO:0000318"/>
    <property type="project" value="GO_Central"/>
</dbReference>
<dbReference type="InterPro" id="IPR009057">
    <property type="entry name" value="Homeodomain-like_sf"/>
</dbReference>
<evidence type="ECO:0000313" key="11">
    <source>
        <dbReference type="WormBase" id="CBG25238"/>
    </source>
</evidence>
<feature type="DNA-binding region" description="Homeobox" evidence="5">
    <location>
        <begin position="191"/>
        <end position="250"/>
    </location>
</feature>
<dbReference type="GO" id="GO:0005634">
    <property type="term" value="C:nucleus"/>
    <property type="evidence" value="ECO:0000318"/>
    <property type="project" value="GO_Central"/>
</dbReference>
<dbReference type="SUPFAM" id="SSF46689">
    <property type="entry name" value="Homeodomain-like"/>
    <property type="match status" value="1"/>
</dbReference>
<evidence type="ECO:0000256" key="2">
    <source>
        <dbReference type="ARBA" id="ARBA00023125"/>
    </source>
</evidence>